<gene>
    <name evidence="10" type="ORF">CIB84_010705</name>
</gene>
<evidence type="ECO:0000256" key="6">
    <source>
        <dbReference type="ARBA" id="ARBA00023242"/>
    </source>
</evidence>
<dbReference type="PANTHER" id="PTHR10015:SF336">
    <property type="entry name" value="HEAT SHOCK TRANSCRIPTION FACTOR, Y-LINKED"/>
    <property type="match status" value="1"/>
</dbReference>
<evidence type="ECO:0000256" key="1">
    <source>
        <dbReference type="ARBA" id="ARBA00004123"/>
    </source>
</evidence>
<name>A0A2P4SN41_BAMTH</name>
<comment type="caution">
    <text evidence="10">The sequence shown here is derived from an EMBL/GenBank/DDBJ whole genome shotgun (WGS) entry which is preliminary data.</text>
</comment>
<dbReference type="Gene3D" id="1.10.10.10">
    <property type="entry name" value="Winged helix-like DNA-binding domain superfamily/Winged helix DNA-binding domain"/>
    <property type="match status" value="1"/>
</dbReference>
<dbReference type="OrthoDB" id="6418155at2759"/>
<evidence type="ECO:0000313" key="10">
    <source>
        <dbReference type="EMBL" id="POI25545.1"/>
    </source>
</evidence>
<dbReference type="GO" id="GO:0003700">
    <property type="term" value="F:DNA-binding transcription factor activity"/>
    <property type="evidence" value="ECO:0007669"/>
    <property type="project" value="InterPro"/>
</dbReference>
<dbReference type="FunFam" id="1.10.10.10:FF:000349">
    <property type="entry name" value="Heat shock transcription factor, Y-linked"/>
    <property type="match status" value="1"/>
</dbReference>
<dbReference type="Proteomes" id="UP000237246">
    <property type="component" value="Unassembled WGS sequence"/>
</dbReference>
<evidence type="ECO:0000256" key="8">
    <source>
        <dbReference type="SAM" id="MobiDB-lite"/>
    </source>
</evidence>
<dbReference type="SUPFAM" id="SSF46785">
    <property type="entry name" value="Winged helix' DNA-binding domain"/>
    <property type="match status" value="1"/>
</dbReference>
<keyword evidence="3" id="KW-0805">Transcription regulation</keyword>
<evidence type="ECO:0000256" key="7">
    <source>
        <dbReference type="RuleBase" id="RU004020"/>
    </source>
</evidence>
<evidence type="ECO:0000256" key="4">
    <source>
        <dbReference type="ARBA" id="ARBA00023125"/>
    </source>
</evidence>
<feature type="compositionally biased region" description="Low complexity" evidence="8">
    <location>
        <begin position="224"/>
        <end position="236"/>
    </location>
</feature>
<sequence>MEAPAAETASASDLEELFESSGSASTDPAAQDQPPAGHAAETSTVEVKDSQTFPSEEETKGLPLSSTEEGAGQASVFSSLSFPQKLWVLAESDQVKSIWWGQGGNRLVIDEQLFMVEVLAKEAPVRAFGCTSMKSFGRQLNRYGFKKVPWDLERSLSLPEFLAEEEANAARRKLLIYTCPLFRRDYPGLMEHCKRREARKRRAVAAPGPGLEEALNESPQRSSPGAQPAWGAAAGPDRSLQAAEPQSTWAAANMGPLPAKLPNTDSPGAPAGTAHSLPDPESAPAPTQCQALPCSMLPPSSSQMLSATRAPSPHGALPFVLPTFTPGSPPQELSQAPATPQLQSPWAALPFLSFCFAMAMRAAATMMPPNWQPCAALHCPTCSCSLHSAAPHCPTCSCSQPCAVLHCPTCSCSQHQADAGHGTAP</sequence>
<comment type="subcellular location">
    <subcellularLocation>
        <location evidence="1">Nucleus</location>
    </subcellularLocation>
</comment>
<feature type="region of interest" description="Disordered" evidence="8">
    <location>
        <begin position="1"/>
        <end position="68"/>
    </location>
</feature>
<reference evidence="10 11" key="1">
    <citation type="submission" date="2018-01" db="EMBL/GenBank/DDBJ databases">
        <title>Comparison of the Chinese Bamboo Partridge and Red Junglefowl genome sequences highlights the importance of demography in genome evolution.</title>
        <authorList>
            <person name="Tiley G.P."/>
            <person name="Kimball R.T."/>
            <person name="Braun E.L."/>
            <person name="Burleigh J.G."/>
        </authorList>
    </citation>
    <scope>NUCLEOTIDE SEQUENCE [LARGE SCALE GENOMIC DNA]</scope>
    <source>
        <strain evidence="10">RTK389</strain>
        <tissue evidence="10">Blood</tissue>
    </source>
</reference>
<evidence type="ECO:0000256" key="3">
    <source>
        <dbReference type="ARBA" id="ARBA00023015"/>
    </source>
</evidence>
<organism evidence="10 11">
    <name type="scientific">Bambusicola thoracicus</name>
    <name type="common">Chinese bamboo-partridge</name>
    <name type="synonym">Perdix thoracica</name>
    <dbReference type="NCBI Taxonomy" id="9083"/>
    <lineage>
        <taxon>Eukaryota</taxon>
        <taxon>Metazoa</taxon>
        <taxon>Chordata</taxon>
        <taxon>Craniata</taxon>
        <taxon>Vertebrata</taxon>
        <taxon>Euteleostomi</taxon>
        <taxon>Archelosauria</taxon>
        <taxon>Archosauria</taxon>
        <taxon>Dinosauria</taxon>
        <taxon>Saurischia</taxon>
        <taxon>Theropoda</taxon>
        <taxon>Coelurosauria</taxon>
        <taxon>Aves</taxon>
        <taxon>Neognathae</taxon>
        <taxon>Galloanserae</taxon>
        <taxon>Galliformes</taxon>
        <taxon>Phasianidae</taxon>
        <taxon>Perdicinae</taxon>
        <taxon>Bambusicola</taxon>
    </lineage>
</organism>
<dbReference type="EMBL" id="PPHD01033686">
    <property type="protein sequence ID" value="POI25545.1"/>
    <property type="molecule type" value="Genomic_DNA"/>
</dbReference>
<feature type="compositionally biased region" description="Polar residues" evidence="8">
    <location>
        <begin position="41"/>
        <end position="54"/>
    </location>
</feature>
<dbReference type="AlphaFoldDB" id="A0A2P4SN41"/>
<dbReference type="InterPro" id="IPR000232">
    <property type="entry name" value="HSF_DNA-bd"/>
</dbReference>
<keyword evidence="11" id="KW-1185">Reference proteome</keyword>
<comment type="similarity">
    <text evidence="2 7">Belongs to the HSF family.</text>
</comment>
<keyword evidence="4" id="KW-0238">DNA-binding</keyword>
<evidence type="ECO:0000256" key="2">
    <source>
        <dbReference type="ARBA" id="ARBA00006403"/>
    </source>
</evidence>
<dbReference type="GO" id="GO:0043565">
    <property type="term" value="F:sequence-specific DNA binding"/>
    <property type="evidence" value="ECO:0007669"/>
    <property type="project" value="InterPro"/>
</dbReference>
<dbReference type="InterPro" id="IPR036390">
    <property type="entry name" value="WH_DNA-bd_sf"/>
</dbReference>
<keyword evidence="6" id="KW-0539">Nucleus</keyword>
<dbReference type="SMART" id="SM00415">
    <property type="entry name" value="HSF"/>
    <property type="match status" value="1"/>
</dbReference>
<dbReference type="PANTHER" id="PTHR10015">
    <property type="entry name" value="HEAT SHOCK TRANSCRIPTION FACTOR"/>
    <property type="match status" value="1"/>
</dbReference>
<accession>A0A2P4SN41</accession>
<dbReference type="GO" id="GO:0005634">
    <property type="term" value="C:nucleus"/>
    <property type="evidence" value="ECO:0007669"/>
    <property type="project" value="UniProtKB-SubCell"/>
</dbReference>
<evidence type="ECO:0000256" key="5">
    <source>
        <dbReference type="ARBA" id="ARBA00023163"/>
    </source>
</evidence>
<dbReference type="InterPro" id="IPR036388">
    <property type="entry name" value="WH-like_DNA-bd_sf"/>
</dbReference>
<evidence type="ECO:0000259" key="9">
    <source>
        <dbReference type="SMART" id="SM00415"/>
    </source>
</evidence>
<evidence type="ECO:0000313" key="11">
    <source>
        <dbReference type="Proteomes" id="UP000237246"/>
    </source>
</evidence>
<proteinExistence type="inferred from homology"/>
<dbReference type="Pfam" id="PF00447">
    <property type="entry name" value="HSF_DNA-bind"/>
    <property type="match status" value="1"/>
</dbReference>
<keyword evidence="5" id="KW-0804">Transcription</keyword>
<feature type="region of interest" description="Disordered" evidence="8">
    <location>
        <begin position="200"/>
        <end position="293"/>
    </location>
</feature>
<protein>
    <recommendedName>
        <fullName evidence="9">HSF-type DNA-binding domain-containing protein</fullName>
    </recommendedName>
</protein>
<feature type="domain" description="HSF-type DNA-binding" evidence="9">
    <location>
        <begin position="78"/>
        <end position="196"/>
    </location>
</feature>